<sequence length="176" mass="19124">MIYILVICGALGAAYFLFRHFQRGAYVIGSYMEAPAEVRAAAKRVGFKAQPNVHSITSLHSPELCVAAMAFAFAQMDDNQEPCEETLAKAVSKHLQVDPLQIDDFCTLAPWLVDQGGGPTPAFDRLTKRLKQLDHGPYFGKMMNVLGDMTAAGTKGMPSARQADAMGALARIFRTA</sequence>
<accession>A0A073IJG3</accession>
<name>A0A073IJG3_9RHOB</name>
<dbReference type="Proteomes" id="UP000027734">
    <property type="component" value="Unassembled WGS sequence"/>
</dbReference>
<dbReference type="RefSeq" id="WP_025060235.1">
    <property type="nucleotide sequence ID" value="NZ_JAMC01000003.1"/>
</dbReference>
<gene>
    <name evidence="1" type="ORF">DSW25_10240</name>
</gene>
<protein>
    <recommendedName>
        <fullName evidence="3">Co-chaperone DjlA N-terminal domain-containing protein</fullName>
    </recommendedName>
</protein>
<dbReference type="OrthoDB" id="8478875at2"/>
<dbReference type="eggNOG" id="ENOG502ZBJE">
    <property type="taxonomic scope" value="Bacteria"/>
</dbReference>
<dbReference type="STRING" id="1300350.Z948_2935"/>
<dbReference type="AlphaFoldDB" id="A0A073IJG3"/>
<organism evidence="1 2">
    <name type="scientific">Sulfitobacter donghicola DSW-25 = KCTC 12864 = JCM 14565</name>
    <dbReference type="NCBI Taxonomy" id="1300350"/>
    <lineage>
        <taxon>Bacteria</taxon>
        <taxon>Pseudomonadati</taxon>
        <taxon>Pseudomonadota</taxon>
        <taxon>Alphaproteobacteria</taxon>
        <taxon>Rhodobacterales</taxon>
        <taxon>Roseobacteraceae</taxon>
        <taxon>Sulfitobacter</taxon>
    </lineage>
</organism>
<evidence type="ECO:0000313" key="2">
    <source>
        <dbReference type="Proteomes" id="UP000027734"/>
    </source>
</evidence>
<evidence type="ECO:0008006" key="3">
    <source>
        <dbReference type="Google" id="ProtNLM"/>
    </source>
</evidence>
<proteinExistence type="predicted"/>
<evidence type="ECO:0000313" key="1">
    <source>
        <dbReference type="EMBL" id="KEJ89651.1"/>
    </source>
</evidence>
<keyword evidence="2" id="KW-1185">Reference proteome</keyword>
<reference evidence="1 2" key="1">
    <citation type="submission" date="2014-01" db="EMBL/GenBank/DDBJ databases">
        <title>Sulfitobacter donghicola JCM 14565 Genome Sequencing.</title>
        <authorList>
            <person name="Lai Q."/>
            <person name="Hong Z."/>
        </authorList>
    </citation>
    <scope>NUCLEOTIDE SEQUENCE [LARGE SCALE GENOMIC DNA]</scope>
    <source>
        <strain evidence="1 2">JCM 14565</strain>
    </source>
</reference>
<comment type="caution">
    <text evidence="1">The sequence shown here is derived from an EMBL/GenBank/DDBJ whole genome shotgun (WGS) entry which is preliminary data.</text>
</comment>
<dbReference type="EMBL" id="JAMC01000003">
    <property type="protein sequence ID" value="KEJ89651.1"/>
    <property type="molecule type" value="Genomic_DNA"/>
</dbReference>